<dbReference type="AlphaFoldDB" id="A0A1G9DM65"/>
<feature type="region of interest" description="Disordered" evidence="1">
    <location>
        <begin position="1"/>
        <end position="26"/>
    </location>
</feature>
<name>A0A1G9DM65_ACTMZ</name>
<feature type="compositionally biased region" description="Basic and acidic residues" evidence="1">
    <location>
        <begin position="1"/>
        <end position="16"/>
    </location>
</feature>
<dbReference type="RefSeq" id="WP_092630085.1">
    <property type="nucleotide sequence ID" value="NZ_FNFM01000010.1"/>
</dbReference>
<gene>
    <name evidence="2" type="ORF">SAMN04487820_110180</name>
</gene>
<accession>A0A1G9DM65</accession>
<protein>
    <submittedName>
        <fullName evidence="2">Uncharacterized protein</fullName>
    </submittedName>
</protein>
<sequence>MEDGLQRPRNDLDHPNGTRLTQPECPHPRERLRWLGDFTGPFEQWLVQIDCLRCGGSWDLNSRDSNAPWEQVTQLLDEGRFSKLCPRIGPVPGETRAAAAVNARNSEILHDLKNMGAVKFPID</sequence>
<dbReference type="OrthoDB" id="5188511at2"/>
<dbReference type="EMBL" id="FNFM01000010">
    <property type="protein sequence ID" value="SDK64969.1"/>
    <property type="molecule type" value="Genomic_DNA"/>
</dbReference>
<evidence type="ECO:0000313" key="3">
    <source>
        <dbReference type="Proteomes" id="UP000199213"/>
    </source>
</evidence>
<keyword evidence="3" id="KW-1185">Reference proteome</keyword>
<reference evidence="3" key="1">
    <citation type="submission" date="2016-10" db="EMBL/GenBank/DDBJ databases">
        <authorList>
            <person name="Varghese N."/>
            <person name="Submissions S."/>
        </authorList>
    </citation>
    <scope>NUCLEOTIDE SEQUENCE [LARGE SCALE GENOMIC DNA]</scope>
    <source>
        <strain evidence="3">DSM 45460</strain>
    </source>
</reference>
<proteinExistence type="predicted"/>
<dbReference type="Proteomes" id="UP000199213">
    <property type="component" value="Unassembled WGS sequence"/>
</dbReference>
<evidence type="ECO:0000313" key="2">
    <source>
        <dbReference type="EMBL" id="SDK64969.1"/>
    </source>
</evidence>
<organism evidence="2 3">
    <name type="scientific">Actinopolyspora mzabensis</name>
    <dbReference type="NCBI Taxonomy" id="995066"/>
    <lineage>
        <taxon>Bacteria</taxon>
        <taxon>Bacillati</taxon>
        <taxon>Actinomycetota</taxon>
        <taxon>Actinomycetes</taxon>
        <taxon>Actinopolysporales</taxon>
        <taxon>Actinopolysporaceae</taxon>
        <taxon>Actinopolyspora</taxon>
    </lineage>
</organism>
<evidence type="ECO:0000256" key="1">
    <source>
        <dbReference type="SAM" id="MobiDB-lite"/>
    </source>
</evidence>